<name>A0ABY2IYY3_9MICO</name>
<accession>A0ABY2IYY3</accession>
<dbReference type="EMBL" id="SOGQ01000057">
    <property type="protein sequence ID" value="TFC97753.1"/>
    <property type="molecule type" value="Genomic_DNA"/>
</dbReference>
<proteinExistence type="predicted"/>
<gene>
    <name evidence="1" type="ORF">E3T28_11785</name>
</gene>
<organism evidence="1 2">
    <name type="scientific">Cryobacterium sinapicolor</name>
    <dbReference type="NCBI Taxonomy" id="1259236"/>
    <lineage>
        <taxon>Bacteria</taxon>
        <taxon>Bacillati</taxon>
        <taxon>Actinomycetota</taxon>
        <taxon>Actinomycetes</taxon>
        <taxon>Micrococcales</taxon>
        <taxon>Microbacteriaceae</taxon>
        <taxon>Cryobacterium</taxon>
    </lineage>
</organism>
<evidence type="ECO:0000313" key="2">
    <source>
        <dbReference type="Proteomes" id="UP000297853"/>
    </source>
</evidence>
<evidence type="ECO:0000313" key="1">
    <source>
        <dbReference type="EMBL" id="TFC97753.1"/>
    </source>
</evidence>
<comment type="caution">
    <text evidence="1">The sequence shown here is derived from an EMBL/GenBank/DDBJ whole genome shotgun (WGS) entry which is preliminary data.</text>
</comment>
<keyword evidence="2" id="KW-1185">Reference proteome</keyword>
<protein>
    <submittedName>
        <fullName evidence="1">Uncharacterized protein</fullName>
    </submittedName>
</protein>
<sequence length="325" mass="35984">MAGDDDGPKLAWALFDTIIAQSERDRRTNPWATDNNDELRYQPDFETLSVLLGVPIFLGSVSQSGLLAIAVDVWISYELRRAGFHPDAVWPRATTPRVLPRSLALFAERIPVQLRDQVVARYDHQNGNISKSVAAPATARILGKNYVKQVDVVISDWSTGPELLISTKRMDASYSNNALNRVEESYGDAKNLRLRHPLAALGFVFALSSGIYTKNRNLVPKLKDLLSKLGQEDDAYHAVMLVMPDYVSVMAEQPTDAVGLAAEMRENIDAVIARIPVVGILLDESPHDIAPATFFEKMIVRVLNNTPVDFHEPARALRNTAAKAK</sequence>
<dbReference type="RefSeq" id="WP_134431344.1">
    <property type="nucleotide sequence ID" value="NZ_SOGQ01000057.1"/>
</dbReference>
<dbReference type="Proteomes" id="UP000297853">
    <property type="component" value="Unassembled WGS sequence"/>
</dbReference>
<reference evidence="1 2" key="1">
    <citation type="submission" date="2019-03" db="EMBL/GenBank/DDBJ databases">
        <title>Genomics of glacier-inhabiting Cryobacterium strains.</title>
        <authorList>
            <person name="Liu Q."/>
            <person name="Xin Y.-H."/>
        </authorList>
    </citation>
    <scope>NUCLEOTIDE SEQUENCE [LARGE SCALE GENOMIC DNA]</scope>
    <source>
        <strain evidence="1 2">TMT1-23-1</strain>
    </source>
</reference>